<proteinExistence type="predicted"/>
<evidence type="ECO:0000313" key="2">
    <source>
        <dbReference type="Proteomes" id="UP000286746"/>
    </source>
</evidence>
<reference evidence="1 2" key="1">
    <citation type="submission" date="2018-11" db="EMBL/GenBank/DDBJ databases">
        <title>Whole genome sequence of Streptomyces paromomycinus NBRC 15454(T).</title>
        <authorList>
            <person name="Komaki H."/>
            <person name="Tamura T."/>
        </authorList>
    </citation>
    <scope>NUCLEOTIDE SEQUENCE [LARGE SCALE GENOMIC DNA]</scope>
    <source>
        <strain evidence="1 2">NBRC 15454</strain>
    </source>
</reference>
<comment type="caution">
    <text evidence="1">The sequence shown here is derived from an EMBL/GenBank/DDBJ whole genome shotgun (WGS) entry which is preliminary data.</text>
</comment>
<name>A0A401W7L1_STREY</name>
<accession>A0A401W7L1</accession>
<dbReference type="EMBL" id="BHZD01000001">
    <property type="protein sequence ID" value="GCD45299.1"/>
    <property type="molecule type" value="Genomic_DNA"/>
</dbReference>
<evidence type="ECO:0000313" key="1">
    <source>
        <dbReference type="EMBL" id="GCD45299.1"/>
    </source>
</evidence>
<organism evidence="1 2">
    <name type="scientific">Streptomyces paromomycinus</name>
    <name type="common">Streptomyces rimosus subsp. paromomycinus</name>
    <dbReference type="NCBI Taxonomy" id="92743"/>
    <lineage>
        <taxon>Bacteria</taxon>
        <taxon>Bacillati</taxon>
        <taxon>Actinomycetota</taxon>
        <taxon>Actinomycetes</taxon>
        <taxon>Kitasatosporales</taxon>
        <taxon>Streptomycetaceae</taxon>
        <taxon>Streptomyces</taxon>
    </lineage>
</organism>
<dbReference type="Proteomes" id="UP000286746">
    <property type="component" value="Unassembled WGS sequence"/>
</dbReference>
<dbReference type="RefSeq" id="WP_125055916.1">
    <property type="nucleotide sequence ID" value="NZ_BHZD01000001.1"/>
</dbReference>
<sequence>MALTPDRPVPGPGFITGVVTSTWLDTTSPAGPVAWLLMAHPVPRRPGETAQGIENQLLCIAGELGLRTASQRMTVIGDRLSVHGPHLVLDYGHPRFALRVPSPSTRWLRHVLHGGHGCLALGLDPVPPGVGPDVIEAYLCRSVTRDRVFVGVTGVRAVRGTLGGRER</sequence>
<protein>
    <submittedName>
        <fullName evidence="1">Uncharacterized protein</fullName>
    </submittedName>
</protein>
<dbReference type="AlphaFoldDB" id="A0A401W7L1"/>
<gene>
    <name evidence="1" type="ORF">GKJPGBOP_05022</name>
</gene>
<keyword evidence="2" id="KW-1185">Reference proteome</keyword>